<dbReference type="PANTHER" id="PTHR44314">
    <property type="entry name" value="CILIA- AND FLAGELLA-ASSOCIATED PROTEIN 70"/>
    <property type="match status" value="1"/>
</dbReference>
<dbReference type="SMART" id="SM00028">
    <property type="entry name" value="TPR"/>
    <property type="match status" value="7"/>
</dbReference>
<feature type="compositionally biased region" description="Polar residues" evidence="4">
    <location>
        <begin position="846"/>
        <end position="859"/>
    </location>
</feature>
<comment type="caution">
    <text evidence="5">The sequence shown here is derived from an EMBL/GenBank/DDBJ whole genome shotgun (WGS) entry which is preliminary data.</text>
</comment>
<dbReference type="CDD" id="cd00030">
    <property type="entry name" value="C2"/>
    <property type="match status" value="1"/>
</dbReference>
<feature type="region of interest" description="Disordered" evidence="4">
    <location>
        <begin position="813"/>
        <end position="859"/>
    </location>
</feature>
<dbReference type="Proteomes" id="UP001642483">
    <property type="component" value="Unassembled WGS sequence"/>
</dbReference>
<dbReference type="SUPFAM" id="SSF48452">
    <property type="entry name" value="TPR-like"/>
    <property type="match status" value="1"/>
</dbReference>
<evidence type="ECO:0000256" key="4">
    <source>
        <dbReference type="SAM" id="MobiDB-lite"/>
    </source>
</evidence>
<proteinExistence type="predicted"/>
<dbReference type="PROSITE" id="PS50005">
    <property type="entry name" value="TPR"/>
    <property type="match status" value="1"/>
</dbReference>
<dbReference type="InterPro" id="IPR019734">
    <property type="entry name" value="TPR_rpt"/>
</dbReference>
<accession>A0ABP0H174</accession>
<evidence type="ECO:0000256" key="1">
    <source>
        <dbReference type="ARBA" id="ARBA00022737"/>
    </source>
</evidence>
<dbReference type="InterPro" id="IPR011990">
    <property type="entry name" value="TPR-like_helical_dom_sf"/>
</dbReference>
<evidence type="ECO:0000313" key="5">
    <source>
        <dbReference type="EMBL" id="CAK8696784.1"/>
    </source>
</evidence>
<gene>
    <name evidence="5" type="ORF">CVLEPA_LOCUS30103</name>
</gene>
<dbReference type="Gene3D" id="1.25.40.10">
    <property type="entry name" value="Tetratricopeptide repeat domain"/>
    <property type="match status" value="3"/>
</dbReference>
<evidence type="ECO:0000313" key="6">
    <source>
        <dbReference type="Proteomes" id="UP001642483"/>
    </source>
</evidence>
<feature type="region of interest" description="Disordered" evidence="4">
    <location>
        <begin position="379"/>
        <end position="435"/>
    </location>
</feature>
<dbReference type="PANTHER" id="PTHR44314:SF1">
    <property type="entry name" value="CILIA- AND FLAGELLA-ASSOCIATED PROTEIN 70"/>
    <property type="match status" value="1"/>
</dbReference>
<keyword evidence="1" id="KW-0677">Repeat</keyword>
<evidence type="ECO:0008006" key="7">
    <source>
        <dbReference type="Google" id="ProtNLM"/>
    </source>
</evidence>
<feature type="region of interest" description="Disordered" evidence="4">
    <location>
        <begin position="769"/>
        <end position="799"/>
    </location>
</feature>
<keyword evidence="6" id="KW-1185">Reference proteome</keyword>
<protein>
    <recommendedName>
        <fullName evidence="7">Cilia- and flagella-associated protein 70</fullName>
    </recommendedName>
</protein>
<dbReference type="Pfam" id="PF13181">
    <property type="entry name" value="TPR_8"/>
    <property type="match status" value="1"/>
</dbReference>
<sequence>MAELETQRTSETILITISRAKKLRGSKGEILTSYAKVEFDGKSLGDSSKVESTGETNAEYNFTTSFDCSFMDGHLTLDDVASKPVLITIIEVLPKEKKQKEEKSAPLGQCTIDLLPLFHSNQPVNCSFELHPVVGATVEGGLDAPKPELDISMSVNEALIEQDQNLQSNLLTVRVGSAYSIPDPWSSSGSQYNYVVGLPVPVNADKDISVIFSNGLLRSAAEKEQYKRAIKWYSVPNAVSSSQYIPNSAHERVPFDEEKGDFATKEYAEFRRESEHDKNRITWDIEKRCYLQPEAKSLFQNKIAQTRLWPVEIMRMVPSQPKAAVAAAGSKKDKGASEEEGNLSYHGVAYVDLAPLLYPGVCTVSGAFRVLPYNEHEHAEKTKQKNTIAEDVARAQSSTSRVTGSSPVQKGKGAAARDHPVAPSKKGSATKQPESNVDVVDLHNVEAAAYVDCKTYLYLEFSLAHPLVPRREPEELANSVVEYIPSRPKMKRVVGGATKAVEDYHSQLSSVAVMVLDEFRQVCGNEVVDDPHKQGEAKKQLMYQLNSTGKYFAFKEQLKHSIVKIVREKYLKTTSFKSNDELQQFLTELYVYLVDEMHSNLQKVLSVGGQPQESIEPMVDSTQLKRFAQEAVVNEEYEMASKYYQERLANDDKSTEHWLDYGTFNLLIGNNTKAKECFMEAVALEQTHLEGLLLYGIMCTIDQSYKEAETMFERAVSLAENGSEFASMAWTVLALFYDSQGNEIRAEHSYLEANKLNLLAAVNKAKAELPAVATGKQPKDDTEQGESENEAEETDAGSVLKLRAVGSAKSVSTIKGSKAPTRKDTLRARSSAENSVTSFDVKHSNDPQSDNQHTMPTTETVNPESIFLQAARWLIDHKALKFAEIALSQELLTCNGSCNADYFILLSRLQLMRKQYKEALESLKSATSLDNEHPDAWAMMGHVYYISSDFTSAQDCYERTLAFINDASEMHSIYLRLASIYLQEEQFVKAKRTFLLACKYSPTCVSWLGVGTACYRLGEVSEAENALAEANILNNSNPDVWSYLSLVCLKTNRKLEAEQAYKYAVKLGLQDEQVFQEIRSLQKSLGFGNPNL</sequence>
<reference evidence="5 6" key="1">
    <citation type="submission" date="2024-02" db="EMBL/GenBank/DDBJ databases">
        <authorList>
            <person name="Daric V."/>
            <person name="Darras S."/>
        </authorList>
    </citation>
    <scope>NUCLEOTIDE SEQUENCE [LARGE SCALE GENOMIC DNA]</scope>
</reference>
<dbReference type="InterPro" id="IPR052628">
    <property type="entry name" value="CFAP70"/>
</dbReference>
<feature type="repeat" description="TPR" evidence="3">
    <location>
        <begin position="934"/>
        <end position="967"/>
    </location>
</feature>
<evidence type="ECO:0000256" key="3">
    <source>
        <dbReference type="PROSITE-ProRule" id="PRU00339"/>
    </source>
</evidence>
<evidence type="ECO:0000256" key="2">
    <source>
        <dbReference type="ARBA" id="ARBA00022803"/>
    </source>
</evidence>
<feature type="compositionally biased region" description="Polar residues" evidence="4">
    <location>
        <begin position="395"/>
        <end position="408"/>
    </location>
</feature>
<organism evidence="5 6">
    <name type="scientific">Clavelina lepadiformis</name>
    <name type="common">Light-bulb sea squirt</name>
    <name type="synonym">Ascidia lepadiformis</name>
    <dbReference type="NCBI Taxonomy" id="159417"/>
    <lineage>
        <taxon>Eukaryota</taxon>
        <taxon>Metazoa</taxon>
        <taxon>Chordata</taxon>
        <taxon>Tunicata</taxon>
        <taxon>Ascidiacea</taxon>
        <taxon>Aplousobranchia</taxon>
        <taxon>Clavelinidae</taxon>
        <taxon>Clavelina</taxon>
    </lineage>
</organism>
<dbReference type="EMBL" id="CAWYQH010000163">
    <property type="protein sequence ID" value="CAK8696784.1"/>
    <property type="molecule type" value="Genomic_DNA"/>
</dbReference>
<name>A0ABP0H174_CLALP</name>
<feature type="compositionally biased region" description="Acidic residues" evidence="4">
    <location>
        <begin position="783"/>
        <end position="795"/>
    </location>
</feature>
<keyword evidence="2 3" id="KW-0802">TPR repeat</keyword>